<keyword evidence="1" id="KW-0732">Signal</keyword>
<proteinExistence type="predicted"/>
<name>A0AAP2GD25_9BACT</name>
<dbReference type="AlphaFoldDB" id="A0AAP2GD25"/>
<organism evidence="2 3">
    <name type="scientific">Dawidia soli</name>
    <dbReference type="NCBI Taxonomy" id="2782352"/>
    <lineage>
        <taxon>Bacteria</taxon>
        <taxon>Pseudomonadati</taxon>
        <taxon>Bacteroidota</taxon>
        <taxon>Cytophagia</taxon>
        <taxon>Cytophagales</taxon>
        <taxon>Chryseotaleaceae</taxon>
        <taxon>Dawidia</taxon>
    </lineage>
</organism>
<reference evidence="2 3" key="1">
    <citation type="submission" date="2021-05" db="EMBL/GenBank/DDBJ databases">
        <title>A Polyphasic approach of four new species of the genus Ohtaekwangia: Ohtaekwangia histidinii sp. nov., Ohtaekwangia cretensis sp. nov., Ohtaekwangia indiensis sp. nov., Ohtaekwangia reichenbachii sp. nov. from diverse environment.</title>
        <authorList>
            <person name="Octaviana S."/>
        </authorList>
    </citation>
    <scope>NUCLEOTIDE SEQUENCE [LARGE SCALE GENOMIC DNA]</scope>
    <source>
        <strain evidence="2 3">PWU37</strain>
    </source>
</reference>
<dbReference type="RefSeq" id="WP_254090165.1">
    <property type="nucleotide sequence ID" value="NZ_JAHESC010000012.1"/>
</dbReference>
<sequence>MKRKIFFIVIAVCGISLAGIESTLASLSSPTEKVEFTTVWIRKDPTSSAILINAGDFAITPGFENVTIDITDNRPGQSQTRIGYAADGITRLRHITIAHFQSTVTIFQ</sequence>
<evidence type="ECO:0000256" key="1">
    <source>
        <dbReference type="SAM" id="SignalP"/>
    </source>
</evidence>
<gene>
    <name evidence="2" type="ORF">KK078_10190</name>
</gene>
<keyword evidence="3" id="KW-1185">Reference proteome</keyword>
<dbReference type="Proteomes" id="UP001319180">
    <property type="component" value="Unassembled WGS sequence"/>
</dbReference>
<evidence type="ECO:0000313" key="2">
    <source>
        <dbReference type="EMBL" id="MBT1686929.1"/>
    </source>
</evidence>
<dbReference type="EMBL" id="JAHESC010000012">
    <property type="protein sequence ID" value="MBT1686929.1"/>
    <property type="molecule type" value="Genomic_DNA"/>
</dbReference>
<evidence type="ECO:0000313" key="3">
    <source>
        <dbReference type="Proteomes" id="UP001319180"/>
    </source>
</evidence>
<accession>A0AAP2GD25</accession>
<feature type="chain" id="PRO_5042858538" evidence="1">
    <location>
        <begin position="19"/>
        <end position="108"/>
    </location>
</feature>
<feature type="signal peptide" evidence="1">
    <location>
        <begin position="1"/>
        <end position="18"/>
    </location>
</feature>
<comment type="caution">
    <text evidence="2">The sequence shown here is derived from an EMBL/GenBank/DDBJ whole genome shotgun (WGS) entry which is preliminary data.</text>
</comment>
<protein>
    <submittedName>
        <fullName evidence="2">Uncharacterized protein</fullName>
    </submittedName>
</protein>